<dbReference type="GO" id="GO:0033528">
    <property type="term" value="P:S-methylmethionine cycle"/>
    <property type="evidence" value="ECO:0007669"/>
    <property type="project" value="TreeGrafter"/>
</dbReference>
<organism evidence="7 8">
    <name type="scientific">Lyophyllum shimeji</name>
    <name type="common">Hon-shimeji</name>
    <name type="synonym">Tricholoma shimeji</name>
    <dbReference type="NCBI Taxonomy" id="47721"/>
    <lineage>
        <taxon>Eukaryota</taxon>
        <taxon>Fungi</taxon>
        <taxon>Dikarya</taxon>
        <taxon>Basidiomycota</taxon>
        <taxon>Agaricomycotina</taxon>
        <taxon>Agaricomycetes</taxon>
        <taxon>Agaricomycetidae</taxon>
        <taxon>Agaricales</taxon>
        <taxon>Tricholomatineae</taxon>
        <taxon>Lyophyllaceae</taxon>
        <taxon>Lyophyllum</taxon>
    </lineage>
</organism>
<dbReference type="Gene3D" id="3.20.20.330">
    <property type="entry name" value="Homocysteine-binding-like domain"/>
    <property type="match status" value="1"/>
</dbReference>
<keyword evidence="3" id="KW-0479">Metal-binding</keyword>
<dbReference type="Proteomes" id="UP001063166">
    <property type="component" value="Unassembled WGS sequence"/>
</dbReference>
<comment type="caution">
    <text evidence="5">Lacks conserved residue(s) required for the propagation of feature annotation.</text>
</comment>
<keyword evidence="1" id="KW-0489">Methyltransferase</keyword>
<evidence type="ECO:0000313" key="7">
    <source>
        <dbReference type="EMBL" id="GLB37084.1"/>
    </source>
</evidence>
<dbReference type="PANTHER" id="PTHR46015:SF1">
    <property type="entry name" value="HOMOCYSTEINE S-METHYLTRANSFERASE-LIKE ISOFORM 1"/>
    <property type="match status" value="1"/>
</dbReference>
<dbReference type="OrthoDB" id="261426at2759"/>
<gene>
    <name evidence="7" type="primary">SAM4</name>
    <name evidence="7" type="ORF">LshimejAT787_0401350</name>
</gene>
<evidence type="ECO:0000256" key="4">
    <source>
        <dbReference type="ARBA" id="ARBA00022833"/>
    </source>
</evidence>
<dbReference type="SUPFAM" id="SSF82282">
    <property type="entry name" value="Homocysteine S-methyltransferase"/>
    <property type="match status" value="1"/>
</dbReference>
<evidence type="ECO:0000313" key="8">
    <source>
        <dbReference type="Proteomes" id="UP001063166"/>
    </source>
</evidence>
<dbReference type="InterPro" id="IPR003726">
    <property type="entry name" value="HCY_dom"/>
</dbReference>
<evidence type="ECO:0000256" key="2">
    <source>
        <dbReference type="ARBA" id="ARBA00022679"/>
    </source>
</evidence>
<comment type="caution">
    <text evidence="7">The sequence shown here is derived from an EMBL/GenBank/DDBJ whole genome shotgun (WGS) entry which is preliminary data.</text>
</comment>
<keyword evidence="8" id="KW-1185">Reference proteome</keyword>
<dbReference type="GO" id="GO:0032259">
    <property type="term" value="P:methylation"/>
    <property type="evidence" value="ECO:0007669"/>
    <property type="project" value="UniProtKB-KW"/>
</dbReference>
<feature type="domain" description="Hcy-binding" evidence="6">
    <location>
        <begin position="1"/>
        <end position="376"/>
    </location>
</feature>
<evidence type="ECO:0000256" key="3">
    <source>
        <dbReference type="ARBA" id="ARBA00022723"/>
    </source>
</evidence>
<dbReference type="Pfam" id="PF02574">
    <property type="entry name" value="S-methyl_trans"/>
    <property type="match status" value="1"/>
</dbReference>
<dbReference type="GO" id="GO:0046872">
    <property type="term" value="F:metal ion binding"/>
    <property type="evidence" value="ECO:0007669"/>
    <property type="project" value="UniProtKB-KW"/>
</dbReference>
<proteinExistence type="predicted"/>
<dbReference type="InterPro" id="IPR051486">
    <property type="entry name" value="Hcy_S-methyltransferase"/>
</dbReference>
<keyword evidence="4" id="KW-0862">Zinc</keyword>
<sequence length="491" mass="54040">MQIYPTSPVVLDGGLGTTLEELVPESTKNSPLWSAQQILDNPGLVVEAHLAFMRAGARIVLTDTYQASFETFEKAGYSHWEAKEAFLRSVHLADQARASFVSLTTEPSVIVKLGLSLGPFGAGLSPGQEYDGYYPPPYGPAAYSDKEPNRNSFDKDAVEDERRSIQALAKFHLDRLLVFARDPETWKMIDVIAFETIPLVREVAAIRQAMSSLKDALAAEGVDFVPKPWWTSFVLPNGRCPQTQFPGGPNMTVRDLVSAALAGTPTDHATDFFLTPTGIGINCTSPALIPELVQEISWAVEKLRGTQEHAPWLVLYPDGGDIYDTNTRSWVVASQDKKDSWAVNLKETCTSTGKKNPFGTSLGNTLDDIELVKLTVSRLVRENGISLGLARYDHDMMYSKQDARHTGNVFPPIPFRTCFPLSKMKLVFVSVLALVLCSSMAASTPCVYPYPHCSTDHDCSRVNVRQICCYHRGTRGKPPGLCLTQEQCDAT</sequence>
<dbReference type="GO" id="GO:0008898">
    <property type="term" value="F:S-adenosylmethionine-homocysteine S-methyltransferase activity"/>
    <property type="evidence" value="ECO:0007669"/>
    <property type="project" value="TreeGrafter"/>
</dbReference>
<reference evidence="7" key="1">
    <citation type="submission" date="2022-07" db="EMBL/GenBank/DDBJ databases">
        <title>The genome of Lyophyllum shimeji provides insight into the initial evolution of ectomycorrhizal fungal genome.</title>
        <authorList>
            <person name="Kobayashi Y."/>
            <person name="Shibata T."/>
            <person name="Hirakawa H."/>
            <person name="Shigenobu S."/>
            <person name="Nishiyama T."/>
            <person name="Yamada A."/>
            <person name="Hasebe M."/>
            <person name="Kawaguchi M."/>
        </authorList>
    </citation>
    <scope>NUCLEOTIDE SEQUENCE</scope>
    <source>
        <strain evidence="7">AT787</strain>
    </source>
</reference>
<name>A0A9P3PKE6_LYOSH</name>
<dbReference type="AlphaFoldDB" id="A0A9P3PKE6"/>
<keyword evidence="2" id="KW-0808">Transferase</keyword>
<evidence type="ECO:0000256" key="5">
    <source>
        <dbReference type="PROSITE-ProRule" id="PRU00333"/>
    </source>
</evidence>
<evidence type="ECO:0000259" key="6">
    <source>
        <dbReference type="PROSITE" id="PS50970"/>
    </source>
</evidence>
<dbReference type="EMBL" id="BRPK01000004">
    <property type="protein sequence ID" value="GLB37084.1"/>
    <property type="molecule type" value="Genomic_DNA"/>
</dbReference>
<protein>
    <submittedName>
        <fullName evidence="7">Homocysteine S-methyltransferase</fullName>
    </submittedName>
</protein>
<accession>A0A9P3PKE6</accession>
<evidence type="ECO:0000256" key="1">
    <source>
        <dbReference type="ARBA" id="ARBA00022603"/>
    </source>
</evidence>
<dbReference type="InterPro" id="IPR036589">
    <property type="entry name" value="HCY_dom_sf"/>
</dbReference>
<dbReference type="PROSITE" id="PS50970">
    <property type="entry name" value="HCY"/>
    <property type="match status" value="1"/>
</dbReference>
<dbReference type="GO" id="GO:0009086">
    <property type="term" value="P:methionine biosynthetic process"/>
    <property type="evidence" value="ECO:0007669"/>
    <property type="project" value="TreeGrafter"/>
</dbReference>
<dbReference type="PANTHER" id="PTHR46015">
    <property type="entry name" value="ZGC:172121"/>
    <property type="match status" value="1"/>
</dbReference>